<gene>
    <name evidence="2" type="ORF">GCM10011610_70310</name>
</gene>
<keyword evidence="1" id="KW-1133">Transmembrane helix</keyword>
<feature type="transmembrane region" description="Helical" evidence="1">
    <location>
        <begin position="114"/>
        <end position="133"/>
    </location>
</feature>
<evidence type="ECO:0000256" key="1">
    <source>
        <dbReference type="SAM" id="Phobius"/>
    </source>
</evidence>
<dbReference type="Proteomes" id="UP000658127">
    <property type="component" value="Unassembled WGS sequence"/>
</dbReference>
<keyword evidence="3" id="KW-1185">Reference proteome</keyword>
<evidence type="ECO:0000313" key="2">
    <source>
        <dbReference type="EMBL" id="GGO00908.1"/>
    </source>
</evidence>
<organism evidence="2 3">
    <name type="scientific">Nocardia rhizosphaerihabitans</name>
    <dbReference type="NCBI Taxonomy" id="1691570"/>
    <lineage>
        <taxon>Bacteria</taxon>
        <taxon>Bacillati</taxon>
        <taxon>Actinomycetota</taxon>
        <taxon>Actinomycetes</taxon>
        <taxon>Mycobacteriales</taxon>
        <taxon>Nocardiaceae</taxon>
        <taxon>Nocardia</taxon>
    </lineage>
</organism>
<sequence length="141" mass="14256">MTTATAPSRLSTLLAPGEPLLRLSLRLDAVVTTVNGLAYLALAQPLERLLGLDSRAGLAIGAFLTAYGLAVAVVGRKSPVPRRGAAAVAIGNATWVVASLLALVTGVLGLTVAGAVWAVMQAVTVGAFAALQYRGLRGTGH</sequence>
<name>A0ABQ2L3N3_9NOCA</name>
<evidence type="ECO:0000313" key="3">
    <source>
        <dbReference type="Proteomes" id="UP000658127"/>
    </source>
</evidence>
<proteinExistence type="predicted"/>
<dbReference type="RefSeq" id="WP_189034834.1">
    <property type="nucleotide sequence ID" value="NZ_BMNE01000017.1"/>
</dbReference>
<feature type="transmembrane region" description="Helical" evidence="1">
    <location>
        <begin position="56"/>
        <end position="74"/>
    </location>
</feature>
<accession>A0ABQ2L3N3</accession>
<dbReference type="EMBL" id="BMNE01000017">
    <property type="protein sequence ID" value="GGO00908.1"/>
    <property type="molecule type" value="Genomic_DNA"/>
</dbReference>
<keyword evidence="1" id="KW-0812">Transmembrane</keyword>
<feature type="transmembrane region" description="Helical" evidence="1">
    <location>
        <begin position="86"/>
        <end position="108"/>
    </location>
</feature>
<evidence type="ECO:0008006" key="4">
    <source>
        <dbReference type="Google" id="ProtNLM"/>
    </source>
</evidence>
<keyword evidence="1" id="KW-0472">Membrane</keyword>
<comment type="caution">
    <text evidence="2">The sequence shown here is derived from an EMBL/GenBank/DDBJ whole genome shotgun (WGS) entry which is preliminary data.</text>
</comment>
<reference evidence="3" key="1">
    <citation type="journal article" date="2019" name="Int. J. Syst. Evol. Microbiol.">
        <title>The Global Catalogue of Microorganisms (GCM) 10K type strain sequencing project: providing services to taxonomists for standard genome sequencing and annotation.</title>
        <authorList>
            <consortium name="The Broad Institute Genomics Platform"/>
            <consortium name="The Broad Institute Genome Sequencing Center for Infectious Disease"/>
            <person name="Wu L."/>
            <person name="Ma J."/>
        </authorList>
    </citation>
    <scope>NUCLEOTIDE SEQUENCE [LARGE SCALE GENOMIC DNA]</scope>
    <source>
        <strain evidence="3">CGMCC 4.7329</strain>
    </source>
</reference>
<protein>
    <recommendedName>
        <fullName evidence="4">Integral membrane protein</fullName>
    </recommendedName>
</protein>